<comment type="caution">
    <text evidence="1">The sequence shown here is derived from an EMBL/GenBank/DDBJ whole genome shotgun (WGS) entry which is preliminary data.</text>
</comment>
<proteinExistence type="predicted"/>
<name>A0ABQ8SUM5_PERAM</name>
<dbReference type="EMBL" id="JAJSOF020000019">
    <property type="protein sequence ID" value="KAJ4437889.1"/>
    <property type="molecule type" value="Genomic_DNA"/>
</dbReference>
<keyword evidence="2" id="KW-1185">Reference proteome</keyword>
<sequence>MAGLCEGDNEPSGSLKAICYGRQHSMKCAKRKRCRRMCTVVQQKEIESIPISSYECTMVHNAFRGSESCRLALSAALSVLMHKQPRPLKTNTAWRGRFLARCGGLRSPA</sequence>
<gene>
    <name evidence="1" type="ORF">ANN_13828</name>
</gene>
<reference evidence="1 2" key="1">
    <citation type="journal article" date="2022" name="Allergy">
        <title>Genome assembly and annotation of Periplaneta americana reveal a comprehensive cockroach allergen profile.</title>
        <authorList>
            <person name="Wang L."/>
            <person name="Xiong Q."/>
            <person name="Saelim N."/>
            <person name="Wang L."/>
            <person name="Nong W."/>
            <person name="Wan A.T."/>
            <person name="Shi M."/>
            <person name="Liu X."/>
            <person name="Cao Q."/>
            <person name="Hui J.H.L."/>
            <person name="Sookrung N."/>
            <person name="Leung T.F."/>
            <person name="Tungtrongchitr A."/>
            <person name="Tsui S.K.W."/>
        </authorList>
    </citation>
    <scope>NUCLEOTIDE SEQUENCE [LARGE SCALE GENOMIC DNA]</scope>
    <source>
        <strain evidence="1">PWHHKU_190912</strain>
    </source>
</reference>
<evidence type="ECO:0000313" key="2">
    <source>
        <dbReference type="Proteomes" id="UP001148838"/>
    </source>
</evidence>
<protein>
    <submittedName>
        <fullName evidence="1">Uncharacterized protein</fullName>
    </submittedName>
</protein>
<organism evidence="1 2">
    <name type="scientific">Periplaneta americana</name>
    <name type="common">American cockroach</name>
    <name type="synonym">Blatta americana</name>
    <dbReference type="NCBI Taxonomy" id="6978"/>
    <lineage>
        <taxon>Eukaryota</taxon>
        <taxon>Metazoa</taxon>
        <taxon>Ecdysozoa</taxon>
        <taxon>Arthropoda</taxon>
        <taxon>Hexapoda</taxon>
        <taxon>Insecta</taxon>
        <taxon>Pterygota</taxon>
        <taxon>Neoptera</taxon>
        <taxon>Polyneoptera</taxon>
        <taxon>Dictyoptera</taxon>
        <taxon>Blattodea</taxon>
        <taxon>Blattoidea</taxon>
        <taxon>Blattidae</taxon>
        <taxon>Blattinae</taxon>
        <taxon>Periplaneta</taxon>
    </lineage>
</organism>
<evidence type="ECO:0000313" key="1">
    <source>
        <dbReference type="EMBL" id="KAJ4437889.1"/>
    </source>
</evidence>
<dbReference type="Proteomes" id="UP001148838">
    <property type="component" value="Unassembled WGS sequence"/>
</dbReference>
<accession>A0ABQ8SUM5</accession>